<feature type="compositionally biased region" description="Polar residues" evidence="1">
    <location>
        <begin position="34"/>
        <end position="44"/>
    </location>
</feature>
<name>A0A0C2H6T2_9BILA</name>
<accession>A0A0C2H6T2</accession>
<feature type="region of interest" description="Disordered" evidence="1">
    <location>
        <begin position="34"/>
        <end position="57"/>
    </location>
</feature>
<reference evidence="2 3" key="1">
    <citation type="submission" date="2013-12" db="EMBL/GenBank/DDBJ databases">
        <title>Draft genome of the parsitic nematode Ancylostoma duodenale.</title>
        <authorList>
            <person name="Mitreva M."/>
        </authorList>
    </citation>
    <scope>NUCLEOTIDE SEQUENCE [LARGE SCALE GENOMIC DNA]</scope>
    <source>
        <strain evidence="2 3">Zhejiang</strain>
    </source>
</reference>
<evidence type="ECO:0000313" key="2">
    <source>
        <dbReference type="EMBL" id="KIH65161.1"/>
    </source>
</evidence>
<protein>
    <submittedName>
        <fullName evidence="2">Uncharacterized protein</fullName>
    </submittedName>
</protein>
<dbReference type="OrthoDB" id="7434275at2759"/>
<organism evidence="2 3">
    <name type="scientific">Ancylostoma duodenale</name>
    <dbReference type="NCBI Taxonomy" id="51022"/>
    <lineage>
        <taxon>Eukaryota</taxon>
        <taxon>Metazoa</taxon>
        <taxon>Ecdysozoa</taxon>
        <taxon>Nematoda</taxon>
        <taxon>Chromadorea</taxon>
        <taxon>Rhabditida</taxon>
        <taxon>Rhabditina</taxon>
        <taxon>Rhabditomorpha</taxon>
        <taxon>Strongyloidea</taxon>
        <taxon>Ancylostomatidae</taxon>
        <taxon>Ancylostomatinae</taxon>
        <taxon>Ancylostoma</taxon>
    </lineage>
</organism>
<gene>
    <name evidence="2" type="ORF">ANCDUO_04519</name>
</gene>
<sequence length="95" mass="10804">MKNSLNILRKLSKLKVTLFVGKLATKLLWVTSTPKSGAEPQTRNSLDHTALGPKEPSKKWTWISPNMKTRNAIDFVLPATIGVPRCRRYWSVDLR</sequence>
<proteinExistence type="predicted"/>
<evidence type="ECO:0000313" key="3">
    <source>
        <dbReference type="Proteomes" id="UP000054047"/>
    </source>
</evidence>
<dbReference type="EMBL" id="KN727676">
    <property type="protein sequence ID" value="KIH65161.1"/>
    <property type="molecule type" value="Genomic_DNA"/>
</dbReference>
<dbReference type="Proteomes" id="UP000054047">
    <property type="component" value="Unassembled WGS sequence"/>
</dbReference>
<keyword evidence="3" id="KW-1185">Reference proteome</keyword>
<dbReference type="AlphaFoldDB" id="A0A0C2H6T2"/>
<evidence type="ECO:0000256" key="1">
    <source>
        <dbReference type="SAM" id="MobiDB-lite"/>
    </source>
</evidence>